<gene>
    <name evidence="3" type="ORF">PM001_LOCUS9287</name>
</gene>
<feature type="region of interest" description="Disordered" evidence="1">
    <location>
        <begin position="1"/>
        <end position="61"/>
    </location>
</feature>
<sequence>MGCAQSKTDDVTTSTEPEAESVADVNETEPVPVEQPEEQEMAADKSDEPEAEAVSREDPTEELFKIKGHEIDETGVVFYIVEAIDGDMSFVKRFSEFKALVVELGSPKLLPALPGSGLGAKLRSKHDPSMIQERETQLAIVLNAIAKDAELAETEAFKNFVQ</sequence>
<evidence type="ECO:0000313" key="3">
    <source>
        <dbReference type="EMBL" id="CAK7924137.1"/>
    </source>
</evidence>
<proteinExistence type="predicted"/>
<protein>
    <recommendedName>
        <fullName evidence="2">PX domain-containing protein</fullName>
    </recommendedName>
</protein>
<dbReference type="Gene3D" id="3.30.1520.10">
    <property type="entry name" value="Phox-like domain"/>
    <property type="match status" value="1"/>
</dbReference>
<name>A0AAV1TRA0_9STRA</name>
<comment type="caution">
    <text evidence="3">The sequence shown here is derived from an EMBL/GenBank/DDBJ whole genome shotgun (WGS) entry which is preliminary data.</text>
</comment>
<reference evidence="3" key="1">
    <citation type="submission" date="2024-01" db="EMBL/GenBank/DDBJ databases">
        <authorList>
            <person name="Webb A."/>
        </authorList>
    </citation>
    <scope>NUCLEOTIDE SEQUENCE</scope>
    <source>
        <strain evidence="3">Pm1</strain>
    </source>
</reference>
<dbReference type="Proteomes" id="UP001162060">
    <property type="component" value="Unassembled WGS sequence"/>
</dbReference>
<dbReference type="SUPFAM" id="SSF64268">
    <property type="entry name" value="PX domain"/>
    <property type="match status" value="1"/>
</dbReference>
<dbReference type="Pfam" id="PF00787">
    <property type="entry name" value="PX"/>
    <property type="match status" value="1"/>
</dbReference>
<evidence type="ECO:0000256" key="1">
    <source>
        <dbReference type="SAM" id="MobiDB-lite"/>
    </source>
</evidence>
<dbReference type="PROSITE" id="PS50195">
    <property type="entry name" value="PX"/>
    <property type="match status" value="1"/>
</dbReference>
<evidence type="ECO:0000259" key="2">
    <source>
        <dbReference type="PROSITE" id="PS50195"/>
    </source>
</evidence>
<accession>A0AAV1TRA0</accession>
<evidence type="ECO:0000313" key="4">
    <source>
        <dbReference type="Proteomes" id="UP001162060"/>
    </source>
</evidence>
<feature type="compositionally biased region" description="Basic and acidic residues" evidence="1">
    <location>
        <begin position="42"/>
        <end position="61"/>
    </location>
</feature>
<organism evidence="3 4">
    <name type="scientific">Peronospora matthiolae</name>
    <dbReference type="NCBI Taxonomy" id="2874970"/>
    <lineage>
        <taxon>Eukaryota</taxon>
        <taxon>Sar</taxon>
        <taxon>Stramenopiles</taxon>
        <taxon>Oomycota</taxon>
        <taxon>Peronosporomycetes</taxon>
        <taxon>Peronosporales</taxon>
        <taxon>Peronosporaceae</taxon>
        <taxon>Peronospora</taxon>
    </lineage>
</organism>
<feature type="domain" description="PX" evidence="2">
    <location>
        <begin position="57"/>
        <end position="162"/>
    </location>
</feature>
<dbReference type="GO" id="GO:0035091">
    <property type="term" value="F:phosphatidylinositol binding"/>
    <property type="evidence" value="ECO:0007669"/>
    <property type="project" value="InterPro"/>
</dbReference>
<dbReference type="InterPro" id="IPR036871">
    <property type="entry name" value="PX_dom_sf"/>
</dbReference>
<dbReference type="CDD" id="cd06093">
    <property type="entry name" value="PX_domain"/>
    <property type="match status" value="1"/>
</dbReference>
<dbReference type="EMBL" id="CAKLBY020000072">
    <property type="protein sequence ID" value="CAK7924137.1"/>
    <property type="molecule type" value="Genomic_DNA"/>
</dbReference>
<dbReference type="InterPro" id="IPR001683">
    <property type="entry name" value="PX_dom"/>
</dbReference>
<dbReference type="AlphaFoldDB" id="A0AAV1TRA0"/>